<dbReference type="EMBL" id="JAOANI010000028">
    <property type="protein sequence ID" value="MCT7360306.1"/>
    <property type="molecule type" value="Genomic_DNA"/>
</dbReference>
<accession>A0A9X2WH00</accession>
<dbReference type="InterPro" id="IPR036513">
    <property type="entry name" value="STAS_dom_sf"/>
</dbReference>
<dbReference type="SUPFAM" id="SSF52091">
    <property type="entry name" value="SpoIIaa-like"/>
    <property type="match status" value="1"/>
</dbReference>
<evidence type="ECO:0000313" key="3">
    <source>
        <dbReference type="Proteomes" id="UP001147830"/>
    </source>
</evidence>
<proteinExistence type="predicted"/>
<keyword evidence="3" id="KW-1185">Reference proteome</keyword>
<dbReference type="CDD" id="cd07043">
    <property type="entry name" value="STAS_anti-anti-sigma_factors"/>
    <property type="match status" value="1"/>
</dbReference>
<evidence type="ECO:0000259" key="1">
    <source>
        <dbReference type="Pfam" id="PF13466"/>
    </source>
</evidence>
<evidence type="ECO:0000313" key="2">
    <source>
        <dbReference type="EMBL" id="MCT7360306.1"/>
    </source>
</evidence>
<dbReference type="Proteomes" id="UP001147830">
    <property type="component" value="Unassembled WGS sequence"/>
</dbReference>
<reference evidence="2" key="2">
    <citation type="submission" date="2022-08" db="EMBL/GenBank/DDBJ databases">
        <authorList>
            <person name="Dong C."/>
        </authorList>
    </citation>
    <scope>NUCLEOTIDE SEQUENCE</scope>
    <source>
        <strain evidence="2">59MF3M-4</strain>
    </source>
</reference>
<dbReference type="AlphaFoldDB" id="A0A9X2WH00"/>
<dbReference type="Pfam" id="PF13466">
    <property type="entry name" value="STAS_2"/>
    <property type="match status" value="1"/>
</dbReference>
<protein>
    <submittedName>
        <fullName evidence="2">STAS domain-containing protein</fullName>
    </submittedName>
</protein>
<organism evidence="2 3">
    <name type="scientific">Thalassolituus pacificus</name>
    <dbReference type="NCBI Taxonomy" id="2975440"/>
    <lineage>
        <taxon>Bacteria</taxon>
        <taxon>Pseudomonadati</taxon>
        <taxon>Pseudomonadota</taxon>
        <taxon>Gammaproteobacteria</taxon>
        <taxon>Oceanospirillales</taxon>
        <taxon>Oceanospirillaceae</taxon>
        <taxon>Thalassolituus</taxon>
    </lineage>
</organism>
<reference evidence="2" key="1">
    <citation type="journal article" date="2022" name="Front. Microbiol.">
        <title>Genome-based taxonomic rearrangement of Oceanobacter-related bacteria including the description of Thalassolituus hydrocarbonoclasticus sp. nov. and Thalassolituus pacificus sp. nov. and emended description of the genus Thalassolituus.</title>
        <authorList>
            <person name="Dong C."/>
            <person name="Wei L."/>
            <person name="Wang J."/>
            <person name="Lai Q."/>
            <person name="Huang Z."/>
            <person name="Shao Z."/>
        </authorList>
    </citation>
    <scope>NUCLEOTIDE SEQUENCE</scope>
    <source>
        <strain evidence="2">59MF3M-4</strain>
    </source>
</reference>
<dbReference type="Gene3D" id="3.30.750.24">
    <property type="entry name" value="STAS domain"/>
    <property type="match status" value="1"/>
</dbReference>
<comment type="caution">
    <text evidence="2">The sequence shown here is derived from an EMBL/GenBank/DDBJ whole genome shotgun (WGS) entry which is preliminary data.</text>
</comment>
<feature type="domain" description="MlaB-like STAS" evidence="1">
    <location>
        <begin position="14"/>
        <end position="93"/>
    </location>
</feature>
<name>A0A9X2WH00_9GAMM</name>
<sequence>MSVSLTRVDDNRAELSGSLLASTVVSVLPTGEKLIRAAAGEWTLNMAAVTDVSSAGVALLLEWLRCATAADVSFHIENLPEHMKPIIDISDLDALFEPLLA</sequence>
<dbReference type="InterPro" id="IPR058548">
    <property type="entry name" value="MlaB-like_STAS"/>
</dbReference>
<gene>
    <name evidence="2" type="ORF">NYR02_14890</name>
</gene>
<dbReference type="RefSeq" id="WP_260977145.1">
    <property type="nucleotide sequence ID" value="NZ_JAOANI010000028.1"/>
</dbReference>